<evidence type="ECO:0000313" key="5">
    <source>
        <dbReference type="Proteomes" id="UP000693970"/>
    </source>
</evidence>
<keyword evidence="5" id="KW-1185">Reference proteome</keyword>
<proteinExistence type="predicted"/>
<dbReference type="EMBL" id="JAGRRH010000002">
    <property type="protein sequence ID" value="KAG7372914.1"/>
    <property type="molecule type" value="Genomic_DNA"/>
</dbReference>
<evidence type="ECO:0000256" key="2">
    <source>
        <dbReference type="SAM" id="SignalP"/>
    </source>
</evidence>
<feature type="compositionally biased region" description="Pro residues" evidence="1">
    <location>
        <begin position="162"/>
        <end position="171"/>
    </location>
</feature>
<reference evidence="4" key="1">
    <citation type="journal article" date="2021" name="Sci. Rep.">
        <title>Diploid genomic architecture of Nitzschia inconspicua, an elite biomass production diatom.</title>
        <authorList>
            <person name="Oliver A."/>
            <person name="Podell S."/>
            <person name="Pinowska A."/>
            <person name="Traller J.C."/>
            <person name="Smith S.R."/>
            <person name="McClure R."/>
            <person name="Beliaev A."/>
            <person name="Bohutskyi P."/>
            <person name="Hill E.A."/>
            <person name="Rabines A."/>
            <person name="Zheng H."/>
            <person name="Allen L.Z."/>
            <person name="Kuo A."/>
            <person name="Grigoriev I.V."/>
            <person name="Allen A.E."/>
            <person name="Hazlebeck D."/>
            <person name="Allen E.E."/>
        </authorList>
    </citation>
    <scope>NUCLEOTIDE SEQUENCE</scope>
    <source>
        <strain evidence="4">Hildebrandi</strain>
    </source>
</reference>
<comment type="caution">
    <text evidence="4">The sequence shown here is derived from an EMBL/GenBank/DDBJ whole genome shotgun (WGS) entry which is preliminary data.</text>
</comment>
<feature type="region of interest" description="Disordered" evidence="1">
    <location>
        <begin position="24"/>
        <end position="46"/>
    </location>
</feature>
<evidence type="ECO:0000313" key="3">
    <source>
        <dbReference type="EMBL" id="KAG7372903.1"/>
    </source>
</evidence>
<reference evidence="4" key="2">
    <citation type="submission" date="2021-04" db="EMBL/GenBank/DDBJ databases">
        <authorList>
            <person name="Podell S."/>
        </authorList>
    </citation>
    <scope>NUCLEOTIDE SEQUENCE</scope>
    <source>
        <strain evidence="4">Hildebrandi</strain>
    </source>
</reference>
<protein>
    <submittedName>
        <fullName evidence="4">Uncharacterized protein</fullName>
    </submittedName>
</protein>
<feature type="chain" id="PRO_5039844569" evidence="2">
    <location>
        <begin position="19"/>
        <end position="219"/>
    </location>
</feature>
<organism evidence="4 5">
    <name type="scientific">Nitzschia inconspicua</name>
    <dbReference type="NCBI Taxonomy" id="303405"/>
    <lineage>
        <taxon>Eukaryota</taxon>
        <taxon>Sar</taxon>
        <taxon>Stramenopiles</taxon>
        <taxon>Ochrophyta</taxon>
        <taxon>Bacillariophyta</taxon>
        <taxon>Bacillariophyceae</taxon>
        <taxon>Bacillariophycidae</taxon>
        <taxon>Bacillariales</taxon>
        <taxon>Bacillariaceae</taxon>
        <taxon>Nitzschia</taxon>
    </lineage>
</organism>
<dbReference type="EMBL" id="JAGRRH010000002">
    <property type="protein sequence ID" value="KAG7372903.1"/>
    <property type="molecule type" value="Genomic_DNA"/>
</dbReference>
<evidence type="ECO:0000313" key="4">
    <source>
        <dbReference type="EMBL" id="KAG7372914.1"/>
    </source>
</evidence>
<evidence type="ECO:0000256" key="1">
    <source>
        <dbReference type="SAM" id="MobiDB-lite"/>
    </source>
</evidence>
<gene>
    <name evidence="3" type="ORF">IV203_033627</name>
    <name evidence="4" type="ORF">IV203_033638</name>
</gene>
<name>A0A9K3Q995_9STRA</name>
<dbReference type="Proteomes" id="UP000693970">
    <property type="component" value="Unassembled WGS sequence"/>
</dbReference>
<feature type="signal peptide" evidence="2">
    <location>
        <begin position="1"/>
        <end position="18"/>
    </location>
</feature>
<dbReference type="AlphaFoldDB" id="A0A9K3Q995"/>
<sequence>MKLSIFVIVALFAASAEAQFRGFKNNNKNRPKKNKNKMDSKNDDPIATMEEEDQHVKRYLEQTILSIEGLEPGTVLTDAETMYLEDLILANLNNLDAQDTSNGIVEHHTILFSGVKPDRKLSTLNRDGPVDEYVFNEYTCKYCPNDDDDWVTRPHLTKYPITKPPTMPPTMRPTAAPTSAPSADYSEALREAIVNFCTGTAVAPFLRLRRISGCQFVQA</sequence>
<accession>A0A9K3Q995</accession>
<feature type="region of interest" description="Disordered" evidence="1">
    <location>
        <begin position="161"/>
        <end position="180"/>
    </location>
</feature>
<keyword evidence="2" id="KW-0732">Signal</keyword>